<dbReference type="EC" id="2.7.7.6" evidence="7"/>
<dbReference type="Gene3D" id="4.10.860.120">
    <property type="entry name" value="RNA polymerase II, clamp domain"/>
    <property type="match status" value="1"/>
</dbReference>
<evidence type="ECO:0000256" key="7">
    <source>
        <dbReference type="RuleBase" id="RU004279"/>
    </source>
</evidence>
<sequence>MASAPYSTIETLSFTIASDADNVRDSVVEVTSYELFAGDRPVSGGCFDPRMGTTDHHYGCVTCGLQRRECPGHGGLMHSRVSLESPLFVAEIRRWLRVICLECGAPVIDPRKYESVGRAQRLVEASKASTEGARCPLCTAVHPKIVKDDDDYFTYNAVYPSAGKAVVRKLYPGAIREMFERVTSATAEAFGRPYHPSVLVLRKIFVPPNTIRPGVRMGFGPTGAASYHDLTNMVQYLVKRNLMLPREMPPQITKDLDRLIQNAQQLYYDMVLGGAGTDAANGSSGKRGLVVGSRSVRSIVRTFARKEGRIRKNLLGKRVWLISRSTISGNPHLRIDEVGYPVAFARTIQVEETVQEFNRDRLMVYFLNGVKQYPGCTRVIKRATGAVHRVSGLRRDFQLEIGDRIERDVVTGDFGFFNRAPSLERSSIGVHRIVILEDPTIHTFQMNVAACDWYNADFDGDQMNLWTPHTIMSRVEAELMSSAPNWFISTKSSGPVNGQVQDSNVGSFELTRSASVMDKFHAMALFAATRSDPPDFSEASHEDRYTGRSVVSLLFERLPVNFDKPPRWYSETLAPYIDYDPQEIRTELKSGKLLSGVLDKNSVGAGAGGGIFHLISREYGARKALDAIYALQQMAISFIGNRGFTVGTGDMVVGSKGLAEIHDIVAGVLRESELITERLTHGELVPPIGMTTHEYYERLQQEALKVPDELLRPVLSSIDPDWNGLFKMVATGSKGSTPNLLHIMGLIGQIELNTQRIQEQFGFRRTNVYFPRFATGAAAYGFVKNCYVTGMTSPEYVFSDMNGRFDLINKALSTASTGYANRKAVMALQSDIVDNFRRLAKDTCIVQLLYGEDGLDTRRVERVKFRVVFLSDASLKAAFRLDLQAAGVQGGNAQAQAVFDKAFARIRADRDEYRRIFLRFEDSDFSDPLTDVRQMPVNVARLVRDVKIARESRGARRPSPDAQALIAMHEKVESFCAILPYVLINEIQERRRSAIPLHLSAATWLLQMLLRAELSAPVLCGFDPADLDYVLDAVRLHYSQALIDYGTAAGILAAQAVSEPLTQYMLDSHHRSVGGGTNKAGIIRPAEIFGAKPVEAEQSSEMLLRVKPEYESDRSEVLHIANQIELMSFERFVVVWDLLLEPFDSRIYPAFVADQKWLDEFARYHPLLPPPSDLSNWCARFQLDRAAMILKSMTLELIVERLRAKHPLAYVVHTPGNASEVVVRVYFRAAKFRRGPQDGDRVQEVVEKELLPTTIRGVPGIQAASVKEIKRHLVGPDGALTLNSVYAIQTVGTNIYGVLTNRRIDPLRIVSSSIGDTEKVFGVAAARNTIVREIRRFMGSKAPNVRHLLLYADEMARTGRVTPLEKGGVNLRERDNVFLRMAMSAPTQVVQDAATSGATGRVYGIAPHLMLGRAPPLGSTWNSFSMDESFVRENKKSVDTVLDGL</sequence>
<dbReference type="Gene3D" id="2.40.40.20">
    <property type="match status" value="1"/>
</dbReference>
<name>A0AAV4GTV2_9GAST</name>
<dbReference type="Pfam" id="PF04998">
    <property type="entry name" value="RNA_pol_Rpb1_5"/>
    <property type="match status" value="1"/>
</dbReference>
<dbReference type="Pfam" id="PF00623">
    <property type="entry name" value="RNA_pol_Rpb1_2"/>
    <property type="match status" value="1"/>
</dbReference>
<dbReference type="Pfam" id="PF04983">
    <property type="entry name" value="RNA_pol_Rpb1_3"/>
    <property type="match status" value="1"/>
</dbReference>
<evidence type="ECO:0000256" key="4">
    <source>
        <dbReference type="ARBA" id="ARBA00022695"/>
    </source>
</evidence>
<comment type="catalytic activity">
    <reaction evidence="6 7">
        <text>RNA(n) + a ribonucleoside 5'-triphosphate = RNA(n+1) + diphosphate</text>
        <dbReference type="Rhea" id="RHEA:21248"/>
        <dbReference type="Rhea" id="RHEA-COMP:14527"/>
        <dbReference type="Rhea" id="RHEA-COMP:17342"/>
        <dbReference type="ChEBI" id="CHEBI:33019"/>
        <dbReference type="ChEBI" id="CHEBI:61557"/>
        <dbReference type="ChEBI" id="CHEBI:140395"/>
        <dbReference type="EC" id="2.7.7.6"/>
    </reaction>
</comment>
<dbReference type="Gene3D" id="3.30.1490.180">
    <property type="entry name" value="RNA polymerase ii"/>
    <property type="match status" value="1"/>
</dbReference>
<accession>A0AAV4GTV2</accession>
<comment type="function">
    <text evidence="7">DNA-dependent RNA polymerase catalyzes the transcription of DNA into RNA using the four ribonucleoside triphosphates as substrates.</text>
</comment>
<dbReference type="SMART" id="SM00663">
    <property type="entry name" value="RPOLA_N"/>
    <property type="match status" value="1"/>
</dbReference>
<dbReference type="PANTHER" id="PTHR19376">
    <property type="entry name" value="DNA-DIRECTED RNA POLYMERASE"/>
    <property type="match status" value="1"/>
</dbReference>
<dbReference type="InterPro" id="IPR007083">
    <property type="entry name" value="RNA_pol_Rpb1_4"/>
</dbReference>
<proteinExistence type="inferred from homology"/>
<dbReference type="InterPro" id="IPR038593">
    <property type="entry name" value="RNA_pol_Rpb1_7_sf"/>
</dbReference>
<dbReference type="InterPro" id="IPR007081">
    <property type="entry name" value="RNA_pol_Rpb1_5"/>
</dbReference>
<dbReference type="InterPro" id="IPR007066">
    <property type="entry name" value="RNA_pol_Rpb1_3"/>
</dbReference>
<feature type="domain" description="RNA polymerase N-terminal" evidence="8">
    <location>
        <begin position="197"/>
        <end position="511"/>
    </location>
</feature>
<keyword evidence="10" id="KW-1185">Reference proteome</keyword>
<keyword evidence="2 7" id="KW-0240">DNA-directed RNA polymerase</keyword>
<evidence type="ECO:0000256" key="1">
    <source>
        <dbReference type="ARBA" id="ARBA00006460"/>
    </source>
</evidence>
<dbReference type="InterPro" id="IPR000722">
    <property type="entry name" value="RNA_pol_asu"/>
</dbReference>
<dbReference type="Pfam" id="PF04997">
    <property type="entry name" value="RNA_pol_Rpb1_1"/>
    <property type="match status" value="1"/>
</dbReference>
<dbReference type="Gene3D" id="3.30.1360.140">
    <property type="match status" value="1"/>
</dbReference>
<dbReference type="GO" id="GO:0000428">
    <property type="term" value="C:DNA-directed RNA polymerase complex"/>
    <property type="evidence" value="ECO:0007669"/>
    <property type="project" value="UniProtKB-KW"/>
</dbReference>
<reference evidence="9 10" key="1">
    <citation type="journal article" date="2021" name="Elife">
        <title>Chloroplast acquisition without the gene transfer in kleptoplastic sea slugs, Plakobranchus ocellatus.</title>
        <authorList>
            <person name="Maeda T."/>
            <person name="Takahashi S."/>
            <person name="Yoshida T."/>
            <person name="Shimamura S."/>
            <person name="Takaki Y."/>
            <person name="Nagai Y."/>
            <person name="Toyoda A."/>
            <person name="Suzuki Y."/>
            <person name="Arimoto A."/>
            <person name="Ishii H."/>
            <person name="Satoh N."/>
            <person name="Nishiyama T."/>
            <person name="Hasebe M."/>
            <person name="Maruyama T."/>
            <person name="Minagawa J."/>
            <person name="Obokata J."/>
            <person name="Shigenobu S."/>
        </authorList>
    </citation>
    <scope>NUCLEOTIDE SEQUENCE [LARGE SCALE GENOMIC DNA]</scope>
</reference>
<dbReference type="GO" id="GO:0031981">
    <property type="term" value="C:nuclear lumen"/>
    <property type="evidence" value="ECO:0007669"/>
    <property type="project" value="UniProtKB-ARBA"/>
</dbReference>
<dbReference type="Gene3D" id="1.10.132.30">
    <property type="match status" value="1"/>
</dbReference>
<evidence type="ECO:0000259" key="8">
    <source>
        <dbReference type="SMART" id="SM00663"/>
    </source>
</evidence>
<evidence type="ECO:0000256" key="5">
    <source>
        <dbReference type="ARBA" id="ARBA00023163"/>
    </source>
</evidence>
<evidence type="ECO:0000313" key="9">
    <source>
        <dbReference type="EMBL" id="GFR88954.1"/>
    </source>
</evidence>
<dbReference type="Pfam" id="PF04992">
    <property type="entry name" value="RNA_pol_Rpb1_6"/>
    <property type="match status" value="1"/>
</dbReference>
<gene>
    <name evidence="9" type="ORF">ElyMa_002531100</name>
</gene>
<dbReference type="PANTHER" id="PTHR19376:SF32">
    <property type="entry name" value="DNA-DIRECTED RNA POLYMERASE III SUBUNIT RPC1"/>
    <property type="match status" value="1"/>
</dbReference>
<dbReference type="Pfam" id="PF04990">
    <property type="entry name" value="RNA_pol_Rpb1_7"/>
    <property type="match status" value="1"/>
</dbReference>
<keyword evidence="5 7" id="KW-0804">Transcription</keyword>
<comment type="caution">
    <text evidence="9">The sequence shown here is derived from an EMBL/GenBank/DDBJ whole genome shotgun (WGS) entry which is preliminary data.</text>
</comment>
<dbReference type="Gene3D" id="1.10.274.100">
    <property type="entry name" value="RNA polymerase Rpb1, domain 3"/>
    <property type="match status" value="1"/>
</dbReference>
<comment type="similarity">
    <text evidence="1 7">Belongs to the RNA polymerase beta' chain family.</text>
</comment>
<dbReference type="InterPro" id="IPR044893">
    <property type="entry name" value="RNA_pol_Rpb1_clamp_domain"/>
</dbReference>
<dbReference type="EMBL" id="BMAT01005195">
    <property type="protein sequence ID" value="GFR88954.1"/>
    <property type="molecule type" value="Genomic_DNA"/>
</dbReference>
<dbReference type="InterPro" id="IPR007080">
    <property type="entry name" value="RNA_pol_Rpb1_1"/>
</dbReference>
<dbReference type="Pfam" id="PF05000">
    <property type="entry name" value="RNA_pol_Rpb1_4"/>
    <property type="match status" value="1"/>
</dbReference>
<dbReference type="SUPFAM" id="SSF64484">
    <property type="entry name" value="beta and beta-prime subunits of DNA dependent RNA-polymerase"/>
    <property type="match status" value="1"/>
</dbReference>
<evidence type="ECO:0000256" key="2">
    <source>
        <dbReference type="ARBA" id="ARBA00022478"/>
    </source>
</evidence>
<evidence type="ECO:0000313" key="10">
    <source>
        <dbReference type="Proteomes" id="UP000762676"/>
    </source>
</evidence>
<protein>
    <recommendedName>
        <fullName evidence="7">DNA-directed RNA polymerase subunit</fullName>
        <ecNumber evidence="7">2.7.7.6</ecNumber>
    </recommendedName>
</protein>
<keyword evidence="4 7" id="KW-0548">Nucleotidyltransferase</keyword>
<dbReference type="InterPro" id="IPR006592">
    <property type="entry name" value="RNA_pol_N"/>
</dbReference>
<dbReference type="GO" id="GO:0003899">
    <property type="term" value="F:DNA-directed RNA polymerase activity"/>
    <property type="evidence" value="ECO:0007669"/>
    <property type="project" value="UniProtKB-EC"/>
</dbReference>
<dbReference type="Proteomes" id="UP000762676">
    <property type="component" value="Unassembled WGS sequence"/>
</dbReference>
<organism evidence="9 10">
    <name type="scientific">Elysia marginata</name>
    <dbReference type="NCBI Taxonomy" id="1093978"/>
    <lineage>
        <taxon>Eukaryota</taxon>
        <taxon>Metazoa</taxon>
        <taxon>Spiralia</taxon>
        <taxon>Lophotrochozoa</taxon>
        <taxon>Mollusca</taxon>
        <taxon>Gastropoda</taxon>
        <taxon>Heterobranchia</taxon>
        <taxon>Euthyneura</taxon>
        <taxon>Panpulmonata</taxon>
        <taxon>Sacoglossa</taxon>
        <taxon>Placobranchoidea</taxon>
        <taxon>Plakobranchidae</taxon>
        <taxon>Elysia</taxon>
    </lineage>
</organism>
<keyword evidence="3 7" id="KW-0808">Transferase</keyword>
<dbReference type="InterPro" id="IPR045867">
    <property type="entry name" value="DNA-dir_RpoC_beta_prime"/>
</dbReference>
<evidence type="ECO:0000256" key="6">
    <source>
        <dbReference type="ARBA" id="ARBA00048552"/>
    </source>
</evidence>
<evidence type="ECO:0000256" key="3">
    <source>
        <dbReference type="ARBA" id="ARBA00022679"/>
    </source>
</evidence>
<dbReference type="InterPro" id="IPR042102">
    <property type="entry name" value="RNA_pol_Rpb1_3_sf"/>
</dbReference>
<dbReference type="InterPro" id="IPR038120">
    <property type="entry name" value="Rpb1_funnel_sf"/>
</dbReference>
<dbReference type="GO" id="GO:0003677">
    <property type="term" value="F:DNA binding"/>
    <property type="evidence" value="ECO:0007669"/>
    <property type="project" value="InterPro"/>
</dbReference>
<dbReference type="InterPro" id="IPR007075">
    <property type="entry name" value="RNA_pol_Rpb1_6"/>
</dbReference>
<dbReference type="InterPro" id="IPR007073">
    <property type="entry name" value="RNA_pol_Rpb1_7"/>
</dbReference>
<dbReference type="Gene3D" id="6.10.250.2940">
    <property type="match status" value="1"/>
</dbReference>
<dbReference type="GO" id="GO:0006351">
    <property type="term" value="P:DNA-templated transcription"/>
    <property type="evidence" value="ECO:0007669"/>
    <property type="project" value="InterPro"/>
</dbReference>